<sequence length="216" mass="24032">MGEPLQRWRTNALEDGAVRSILVTGVQGVGKSTVVRAVGDVLGIESFNYADLMLRVDPGSWDRDDVANWSWNRRVALYDAVASLLPDLFGPRSRDMNRLVLLENHLSVVHRGRIRTFSRDRIGQYAPVALLVLEAEAATIARRRRADTTRSRPGGLPAEIESQQAVNRNEAMLVARRYGLPLAHVENESLTATVEEVVVWLRQVLGGVVRGEGEDR</sequence>
<evidence type="ECO:0000313" key="2">
    <source>
        <dbReference type="Proteomes" id="UP001183202"/>
    </source>
</evidence>
<gene>
    <name evidence="1" type="ORF">RM445_01100</name>
</gene>
<dbReference type="Proteomes" id="UP001183202">
    <property type="component" value="Unassembled WGS sequence"/>
</dbReference>
<keyword evidence="2" id="KW-1185">Reference proteome</keyword>
<dbReference type="SUPFAM" id="SSF52540">
    <property type="entry name" value="P-loop containing nucleoside triphosphate hydrolases"/>
    <property type="match status" value="1"/>
</dbReference>
<evidence type="ECO:0000313" key="1">
    <source>
        <dbReference type="EMBL" id="MDT0348120.1"/>
    </source>
</evidence>
<dbReference type="InterPro" id="IPR027417">
    <property type="entry name" value="P-loop_NTPase"/>
</dbReference>
<dbReference type="Pfam" id="PF13207">
    <property type="entry name" value="AAA_17"/>
    <property type="match status" value="1"/>
</dbReference>
<dbReference type="EMBL" id="JAVREJ010000001">
    <property type="protein sequence ID" value="MDT0348120.1"/>
    <property type="molecule type" value="Genomic_DNA"/>
</dbReference>
<comment type="caution">
    <text evidence="1">The sequence shown here is derived from an EMBL/GenBank/DDBJ whole genome shotgun (WGS) entry which is preliminary data.</text>
</comment>
<reference evidence="2" key="1">
    <citation type="submission" date="2023-07" db="EMBL/GenBank/DDBJ databases">
        <title>30 novel species of actinomycetes from the DSMZ collection.</title>
        <authorList>
            <person name="Nouioui I."/>
        </authorList>
    </citation>
    <scope>NUCLEOTIDE SEQUENCE [LARGE SCALE GENOMIC DNA]</scope>
    <source>
        <strain evidence="2">DSM 45834</strain>
    </source>
</reference>
<proteinExistence type="predicted"/>
<organism evidence="1 2">
    <name type="scientific">Pseudonocardia charpentierae</name>
    <dbReference type="NCBI Taxonomy" id="3075545"/>
    <lineage>
        <taxon>Bacteria</taxon>
        <taxon>Bacillati</taxon>
        <taxon>Actinomycetota</taxon>
        <taxon>Actinomycetes</taxon>
        <taxon>Pseudonocardiales</taxon>
        <taxon>Pseudonocardiaceae</taxon>
        <taxon>Pseudonocardia</taxon>
    </lineage>
</organism>
<dbReference type="RefSeq" id="WP_311554019.1">
    <property type="nucleotide sequence ID" value="NZ_JAVREJ010000001.1"/>
</dbReference>
<dbReference type="Gene3D" id="3.40.50.300">
    <property type="entry name" value="P-loop containing nucleotide triphosphate hydrolases"/>
    <property type="match status" value="1"/>
</dbReference>
<accession>A0ABU2N2K8</accession>
<protein>
    <submittedName>
        <fullName evidence="1">AAA family ATPase</fullName>
    </submittedName>
</protein>
<name>A0ABU2N2K8_9PSEU</name>